<organism evidence="1 2">
    <name type="scientific">Nostoc flagelliforme CCNUN1</name>
    <dbReference type="NCBI Taxonomy" id="2038116"/>
    <lineage>
        <taxon>Bacteria</taxon>
        <taxon>Bacillati</taxon>
        <taxon>Cyanobacteriota</taxon>
        <taxon>Cyanophyceae</taxon>
        <taxon>Nostocales</taxon>
        <taxon>Nostocaceae</taxon>
        <taxon>Nostoc</taxon>
    </lineage>
</organism>
<reference evidence="1 2" key="1">
    <citation type="submission" date="2017-11" db="EMBL/GenBank/DDBJ databases">
        <title>Complete genome of a free-living desiccation-tolerant cyanobacterium and its photosynthetic adaptation to extreme terrestrial habitat.</title>
        <authorList>
            <person name="Shang J."/>
        </authorList>
    </citation>
    <scope>NUCLEOTIDE SEQUENCE [LARGE SCALE GENOMIC DNA]</scope>
    <source>
        <strain evidence="1 2">CCNUN1</strain>
    </source>
</reference>
<sequence>MCGERFMSIQLESIKSKMLPPQAEKKMRCWIRSRHLICLGNFFIFETLEYTTIERFSQCVASLGGTVISVEPINKIWMGDHRQVILYQAKASLHTPHHTLKQYWIKSGSAYTKFDERV</sequence>
<gene>
    <name evidence="1" type="ORF">COO91_05393</name>
</gene>
<dbReference type="Proteomes" id="UP000232003">
    <property type="component" value="Chromosome"/>
</dbReference>
<dbReference type="KEGG" id="nfl:COO91_05393"/>
<keyword evidence="2" id="KW-1185">Reference proteome</keyword>
<accession>A0A2K8SVN1</accession>
<evidence type="ECO:0000313" key="1">
    <source>
        <dbReference type="EMBL" id="AUB39400.1"/>
    </source>
</evidence>
<name>A0A2K8SVN1_9NOSO</name>
<dbReference type="AlphaFoldDB" id="A0A2K8SVN1"/>
<proteinExistence type="predicted"/>
<dbReference type="EMBL" id="CP024785">
    <property type="protein sequence ID" value="AUB39400.1"/>
    <property type="molecule type" value="Genomic_DNA"/>
</dbReference>
<protein>
    <submittedName>
        <fullName evidence="1">CpeR, phycoerythrin-associated linker protein</fullName>
    </submittedName>
</protein>
<evidence type="ECO:0000313" key="2">
    <source>
        <dbReference type="Proteomes" id="UP000232003"/>
    </source>
</evidence>